<dbReference type="EMBL" id="JANJYJ010000001">
    <property type="protein sequence ID" value="KAK3228641.1"/>
    <property type="molecule type" value="Genomic_DNA"/>
</dbReference>
<feature type="region of interest" description="Disordered" evidence="1">
    <location>
        <begin position="144"/>
        <end position="210"/>
    </location>
</feature>
<proteinExistence type="predicted"/>
<organism evidence="2 3">
    <name type="scientific">Dipteronia sinensis</name>
    <dbReference type="NCBI Taxonomy" id="43782"/>
    <lineage>
        <taxon>Eukaryota</taxon>
        <taxon>Viridiplantae</taxon>
        <taxon>Streptophyta</taxon>
        <taxon>Embryophyta</taxon>
        <taxon>Tracheophyta</taxon>
        <taxon>Spermatophyta</taxon>
        <taxon>Magnoliopsida</taxon>
        <taxon>eudicotyledons</taxon>
        <taxon>Gunneridae</taxon>
        <taxon>Pentapetalae</taxon>
        <taxon>rosids</taxon>
        <taxon>malvids</taxon>
        <taxon>Sapindales</taxon>
        <taxon>Sapindaceae</taxon>
        <taxon>Hippocastanoideae</taxon>
        <taxon>Acereae</taxon>
        <taxon>Dipteronia</taxon>
    </lineage>
</organism>
<evidence type="ECO:0000256" key="1">
    <source>
        <dbReference type="SAM" id="MobiDB-lite"/>
    </source>
</evidence>
<feature type="compositionally biased region" description="Acidic residues" evidence="1">
    <location>
        <begin position="177"/>
        <end position="193"/>
    </location>
</feature>
<dbReference type="AlphaFoldDB" id="A0AAE0B224"/>
<evidence type="ECO:0000313" key="2">
    <source>
        <dbReference type="EMBL" id="KAK3228641.1"/>
    </source>
</evidence>
<sequence>MAGFLVHCDRHWIGNQVMGPISFACNEDKYSKLLETICHRIGVSSERFHIRISSELTTAKGTCTLSIMSNVDVSCLFSHNQSSWTEIKVEVVERFVPPEAAENVFQTPMKSRNTTIHSCIPSVFKPSSNSKSPVDTQYFKSVSGSNQQFGSVPSPRFTTAENVEGSPASTNKHAEDVVDDSDSSETSNTDDETCSNGQESTGGELFSRSFSDLERNLRPKDIICDMREKHGINLSYNKAYRSKDRALHSVFGDPWELFNMLPAYFHIPRCRWRGSLTAQLDDREAQARHDGTMAHDGTPASSPGREARWMCLVRKDLQCTAVNHDGDVAVAKPRSTPALGRHTFVGGALRQQRRQ</sequence>
<evidence type="ECO:0000313" key="3">
    <source>
        <dbReference type="Proteomes" id="UP001281410"/>
    </source>
</evidence>
<reference evidence="2" key="1">
    <citation type="journal article" date="2023" name="Plant J.">
        <title>Genome sequences and population genomics provide insights into the demographic history, inbreeding, and mutation load of two 'living fossil' tree species of Dipteronia.</title>
        <authorList>
            <person name="Feng Y."/>
            <person name="Comes H.P."/>
            <person name="Chen J."/>
            <person name="Zhu S."/>
            <person name="Lu R."/>
            <person name="Zhang X."/>
            <person name="Li P."/>
            <person name="Qiu J."/>
            <person name="Olsen K.M."/>
            <person name="Qiu Y."/>
        </authorList>
    </citation>
    <scope>NUCLEOTIDE SEQUENCE</scope>
    <source>
        <strain evidence="2">NBL</strain>
    </source>
</reference>
<protein>
    <submittedName>
        <fullName evidence="2">Uncharacterized protein</fullName>
    </submittedName>
</protein>
<accession>A0AAE0B224</accession>
<comment type="caution">
    <text evidence="2">The sequence shown here is derived from an EMBL/GenBank/DDBJ whole genome shotgun (WGS) entry which is preliminary data.</text>
</comment>
<dbReference type="Proteomes" id="UP001281410">
    <property type="component" value="Unassembled WGS sequence"/>
</dbReference>
<name>A0AAE0B224_9ROSI</name>
<keyword evidence="3" id="KW-1185">Reference proteome</keyword>
<gene>
    <name evidence="2" type="ORF">Dsin_000522</name>
</gene>
<feature type="compositionally biased region" description="Polar residues" evidence="1">
    <location>
        <begin position="144"/>
        <end position="171"/>
    </location>
</feature>